<sequence length="115" mass="13388">MHPALVYTLNQPEPFQSIMMHCMATIEACIPEIELRFSYKIPFYYYRGKPFCYLAPNHKGQFMDLGLTKGYQLTLHQDTLNGDNRNTVKSLRYYQLETIDQAILVAVLEEAVSLY</sequence>
<gene>
    <name evidence="2" type="ORF">EQG61_05555</name>
</gene>
<keyword evidence="3" id="KW-1185">Reference proteome</keyword>
<evidence type="ECO:0000313" key="3">
    <source>
        <dbReference type="Proteomes" id="UP000289857"/>
    </source>
</evidence>
<dbReference type="RefSeq" id="WP_129460913.1">
    <property type="nucleotide sequence ID" value="NZ_SBKN01000002.1"/>
</dbReference>
<dbReference type="Gene3D" id="3.90.1150.200">
    <property type="match status" value="1"/>
</dbReference>
<reference evidence="3" key="1">
    <citation type="submission" date="2019-01" db="EMBL/GenBank/DDBJ databases">
        <title>Cytophagaceae bacterium strain CAR-16.</title>
        <authorList>
            <person name="Chen W.-M."/>
        </authorList>
    </citation>
    <scope>NUCLEOTIDE SEQUENCE [LARGE SCALE GENOMIC DNA]</scope>
    <source>
        <strain evidence="3">WWJ-16</strain>
    </source>
</reference>
<dbReference type="Pfam" id="PF08818">
    <property type="entry name" value="DUF1801"/>
    <property type="match status" value="1"/>
</dbReference>
<dbReference type="Proteomes" id="UP000289857">
    <property type="component" value="Unassembled WGS sequence"/>
</dbReference>
<dbReference type="AlphaFoldDB" id="A0A4V1N2U4"/>
<dbReference type="SUPFAM" id="SSF159888">
    <property type="entry name" value="YdhG-like"/>
    <property type="match status" value="1"/>
</dbReference>
<feature type="domain" description="YdhG-like" evidence="1">
    <location>
        <begin position="16"/>
        <end position="112"/>
    </location>
</feature>
<dbReference type="EMBL" id="SBKN01000002">
    <property type="protein sequence ID" value="RXR23434.1"/>
    <property type="molecule type" value="Genomic_DNA"/>
</dbReference>
<name>A0A4V1N2U4_9FLAO</name>
<organism evidence="2 3">
    <name type="scientific">Flavobacterium stagni</name>
    <dbReference type="NCBI Taxonomy" id="2506421"/>
    <lineage>
        <taxon>Bacteria</taxon>
        <taxon>Pseudomonadati</taxon>
        <taxon>Bacteroidota</taxon>
        <taxon>Flavobacteriia</taxon>
        <taxon>Flavobacteriales</taxon>
        <taxon>Flavobacteriaceae</taxon>
        <taxon>Flavobacterium</taxon>
    </lineage>
</organism>
<protein>
    <submittedName>
        <fullName evidence="2">DUF1801 domain-containing protein</fullName>
    </submittedName>
</protein>
<comment type="caution">
    <text evidence="2">The sequence shown here is derived from an EMBL/GenBank/DDBJ whole genome shotgun (WGS) entry which is preliminary data.</text>
</comment>
<dbReference type="OrthoDB" id="670608at2"/>
<accession>A0A4V1N2U4</accession>
<evidence type="ECO:0000313" key="2">
    <source>
        <dbReference type="EMBL" id="RXR23434.1"/>
    </source>
</evidence>
<evidence type="ECO:0000259" key="1">
    <source>
        <dbReference type="Pfam" id="PF08818"/>
    </source>
</evidence>
<proteinExistence type="predicted"/>
<dbReference type="InterPro" id="IPR014922">
    <property type="entry name" value="YdhG-like"/>
</dbReference>